<dbReference type="PANTHER" id="PTHR18934:SF99">
    <property type="entry name" value="ATP-DEPENDENT RNA HELICASE DHX37-RELATED"/>
    <property type="match status" value="1"/>
</dbReference>
<comment type="caution">
    <text evidence="7">The sequence shown here is derived from an EMBL/GenBank/DDBJ whole genome shotgun (WGS) entry which is preliminary data.</text>
</comment>
<evidence type="ECO:0000256" key="2">
    <source>
        <dbReference type="ARBA" id="ARBA00022801"/>
    </source>
</evidence>
<evidence type="ECO:0000256" key="1">
    <source>
        <dbReference type="ARBA" id="ARBA00022741"/>
    </source>
</evidence>
<feature type="region of interest" description="Disordered" evidence="5">
    <location>
        <begin position="1"/>
        <end position="54"/>
    </location>
</feature>
<dbReference type="GO" id="GO:0005730">
    <property type="term" value="C:nucleolus"/>
    <property type="evidence" value="ECO:0007669"/>
    <property type="project" value="TreeGrafter"/>
</dbReference>
<dbReference type="GO" id="GO:0005524">
    <property type="term" value="F:ATP binding"/>
    <property type="evidence" value="ECO:0007669"/>
    <property type="project" value="UniProtKB-KW"/>
</dbReference>
<evidence type="ECO:0000256" key="5">
    <source>
        <dbReference type="SAM" id="MobiDB-lite"/>
    </source>
</evidence>
<dbReference type="Gene3D" id="3.40.50.300">
    <property type="entry name" value="P-loop containing nucleotide triphosphate hydrolases"/>
    <property type="match status" value="1"/>
</dbReference>
<reference evidence="7" key="1">
    <citation type="submission" date="2021-02" db="EMBL/GenBank/DDBJ databases">
        <authorList>
            <person name="Nowell W R."/>
        </authorList>
    </citation>
    <scope>NUCLEOTIDE SEQUENCE</scope>
</reference>
<feature type="domain" description="Helicase C-terminal" evidence="6">
    <location>
        <begin position="63"/>
        <end position="114"/>
    </location>
</feature>
<dbReference type="InterPro" id="IPR027417">
    <property type="entry name" value="P-loop_NTPase"/>
</dbReference>
<protein>
    <recommendedName>
        <fullName evidence="6">Helicase C-terminal domain-containing protein</fullName>
    </recommendedName>
</protein>
<dbReference type="GO" id="GO:0000462">
    <property type="term" value="P:maturation of SSU-rRNA from tricistronic rRNA transcript (SSU-rRNA, 5.8S rRNA, LSU-rRNA)"/>
    <property type="evidence" value="ECO:0007669"/>
    <property type="project" value="TreeGrafter"/>
</dbReference>
<gene>
    <name evidence="7" type="ORF">UJA718_LOCUS40623</name>
</gene>
<dbReference type="GO" id="GO:0016787">
    <property type="term" value="F:hydrolase activity"/>
    <property type="evidence" value="ECO:0007669"/>
    <property type="project" value="UniProtKB-KW"/>
</dbReference>
<feature type="compositionally biased region" description="Acidic residues" evidence="5">
    <location>
        <begin position="15"/>
        <end position="52"/>
    </location>
</feature>
<keyword evidence="1" id="KW-0547">Nucleotide-binding</keyword>
<keyword evidence="3" id="KW-0347">Helicase</keyword>
<evidence type="ECO:0000259" key="6">
    <source>
        <dbReference type="Pfam" id="PF00271"/>
    </source>
</evidence>
<feature type="non-terminal residue" evidence="7">
    <location>
        <position position="118"/>
    </location>
</feature>
<evidence type="ECO:0000256" key="3">
    <source>
        <dbReference type="ARBA" id="ARBA00022806"/>
    </source>
</evidence>
<keyword evidence="8" id="KW-1185">Reference proteome</keyword>
<dbReference type="SUPFAM" id="SSF52540">
    <property type="entry name" value="P-loop containing nucleoside triphosphate hydrolases"/>
    <property type="match status" value="1"/>
</dbReference>
<keyword evidence="2" id="KW-0378">Hydrolase</keyword>
<sequence>KEKKTTNDNKTPLDIIDEEELEHLQSDIDEDEEKEQEQEEECTITSDLDDEDTNVKGISFEPLYVLPIYAILSSEKQARVFEPPPPGTRLCVVATNVAETSITISNVKYIVDCGKVKT</sequence>
<feature type="non-terminal residue" evidence="7">
    <location>
        <position position="1"/>
    </location>
</feature>
<dbReference type="EMBL" id="CAJOBP010045480">
    <property type="protein sequence ID" value="CAF4786382.1"/>
    <property type="molecule type" value="Genomic_DNA"/>
</dbReference>
<dbReference type="GO" id="GO:0003723">
    <property type="term" value="F:RNA binding"/>
    <property type="evidence" value="ECO:0007669"/>
    <property type="project" value="TreeGrafter"/>
</dbReference>
<accession>A0A821NI73</accession>
<dbReference type="Pfam" id="PF00271">
    <property type="entry name" value="Helicase_C"/>
    <property type="match status" value="1"/>
</dbReference>
<keyword evidence="4" id="KW-0067">ATP-binding</keyword>
<evidence type="ECO:0000256" key="4">
    <source>
        <dbReference type="ARBA" id="ARBA00022840"/>
    </source>
</evidence>
<evidence type="ECO:0000313" key="7">
    <source>
        <dbReference type="EMBL" id="CAF4786382.1"/>
    </source>
</evidence>
<evidence type="ECO:0000313" key="8">
    <source>
        <dbReference type="Proteomes" id="UP000663873"/>
    </source>
</evidence>
<proteinExistence type="predicted"/>
<dbReference type="GO" id="GO:0004386">
    <property type="term" value="F:helicase activity"/>
    <property type="evidence" value="ECO:0007669"/>
    <property type="project" value="UniProtKB-KW"/>
</dbReference>
<dbReference type="PANTHER" id="PTHR18934">
    <property type="entry name" value="ATP-DEPENDENT RNA HELICASE"/>
    <property type="match status" value="1"/>
</dbReference>
<name>A0A821NI73_9BILA</name>
<dbReference type="InterPro" id="IPR001650">
    <property type="entry name" value="Helicase_C-like"/>
</dbReference>
<dbReference type="AlphaFoldDB" id="A0A821NI73"/>
<dbReference type="Proteomes" id="UP000663873">
    <property type="component" value="Unassembled WGS sequence"/>
</dbReference>
<organism evidence="7 8">
    <name type="scientific">Rotaria socialis</name>
    <dbReference type="NCBI Taxonomy" id="392032"/>
    <lineage>
        <taxon>Eukaryota</taxon>
        <taxon>Metazoa</taxon>
        <taxon>Spiralia</taxon>
        <taxon>Gnathifera</taxon>
        <taxon>Rotifera</taxon>
        <taxon>Eurotatoria</taxon>
        <taxon>Bdelloidea</taxon>
        <taxon>Philodinida</taxon>
        <taxon>Philodinidae</taxon>
        <taxon>Rotaria</taxon>
    </lineage>
</organism>